<dbReference type="RefSeq" id="WP_259413284.1">
    <property type="nucleotide sequence ID" value="NZ_JANWGH010000001.1"/>
</dbReference>
<sequence length="1494" mass="167170">MKRYYFSAFLLLVFGLSAFLPNSDSEFRVKPYLQVYGNGDYQITFWSTGTSVAEFILLDENQNHILTESLNGEEVPEIYYTQIEKSENINGLNQGSWLFPDQTYKFKIVLKELKRDAPYFYQVKLGSESFTSGFTTAPDKNNWSSIRFIALSDSETEPLGRVTRRAWYPASISSRPAAFFQPWKEKFGVTLDQGFEISNYILTEKEGYEYNLKTVNSRLPDFLLMPGDLVQGSGYQPAWDEFWRHNAGEYDQGLSKYPIIPALGNWENYGSKNGGYGFNERGEFLPKLGRSRFHAYFETSTEDPLQKHRQSYYRVDYGPITILTLDSSNGTPDQKRSDFPSEQKLKNQELGALGTDTQENYTLSDYQAAGGNDLSGFGPGSPQYDWLEANLKDAKEAGQLVFVQFHHIPYSSGEHGVPINHELATGQGGVPMRILHPKFEEYGVIAVFAGHDELFERSYVDENQDGQGVMYYDVGVAGDGMRGEKRNYLKNRLELLNYNPYKKWTADQNSIEQWDQSFNNPILTDGGKHYGHLEVNVNRISENGKEYARIDFTPVYVFPVLDQNYNLQNVERRVYNDEVSLKVLLKSEVFEPVLKDSVQLFLDEGGRAFLSPEAVLVEQPNEDFSFEYSTGFQLSCDAIGEQELIVTSTRQFDGEVFKDTTRLIVLDTIAPYFDAANAIVVFDPSIGRAEYSIADFDPVDFLDNCSTFPIRVEGPEITCSSFEDPEVFFGEFPVRLIAEDASGNRFIRELKVQILNSVESTKVSLEPSGVLVSGQTIDLVLGDELDYEVVGWFFQSSIPIEGETAKTLSIDQPGVYYAKLLLSKGCIVQSETIEVTQVVDDFPEVKVSLSLGLDQNGLAELTNDQIFMEWPIAEDIEVSLSQSQFSCNDLGENTVLVTLSKLDGAKKESEINIQVIDEIPPVLEWKSAEYDFDLSLGELTLDVEDFIVSPPTDNCGPEGIQVRLSKTSVTCADIDSERVNYPIDLDVIVTDASGNTTIYPTYAQLTFFESQKVSLTAQGPLYEGRSVELRLGEELNYDVWEWRKDLEQLPGEKGNSIIVDSPGRYTAVLALENGCFVSSESLIVEVEEWPFPPVKEAVSLELNAQGLATLGLESLFENWPFDTTGLNLELSKSQFSCGDLGENDIQLSIANQDGGEWSFDIAVLIEDKLAPILEVRNIEIDLDITQGSKSISKDDLILELKDNCSVEEITLSQEVFTCEDIGKDIPVILRAVDLSGNVTEVQALVSVNRFEQTPVTLSGNLEFCEGEESSLSIEALGDFEVIRWLRNGSEIPNQNSSSLPLSESGIYKAVIRYQGGCIAESDVVEVKVNLLPKGKIEVNGDILIAPPGVFEYQWFRNGELLPNATESSLRVHLMGEYSVLLTSLEGCQALIEPVTMTIAGLGGRPAFEVKAIRIYPNPARETVMLEFPEDTPIKASNLSVYGADGKNVTSSVNVNNWQIGKAELDVRQLSPGIYWIQFPIENQTIYQGKLIKVH</sequence>
<dbReference type="InterPro" id="IPR026444">
    <property type="entry name" value="Secre_tail"/>
</dbReference>
<proteinExistence type="predicted"/>
<organism evidence="5 6">
    <name type="scientific">Algoriphagus limi</name>
    <dbReference type="NCBI Taxonomy" id="2975273"/>
    <lineage>
        <taxon>Bacteria</taxon>
        <taxon>Pseudomonadati</taxon>
        <taxon>Bacteroidota</taxon>
        <taxon>Cytophagia</taxon>
        <taxon>Cytophagales</taxon>
        <taxon>Cyclobacteriaceae</taxon>
        <taxon>Algoriphagus</taxon>
    </lineage>
</organism>
<keyword evidence="6" id="KW-1185">Reference proteome</keyword>
<evidence type="ECO:0000256" key="2">
    <source>
        <dbReference type="SAM" id="MobiDB-lite"/>
    </source>
</evidence>
<dbReference type="EMBL" id="JANWGH010000001">
    <property type="protein sequence ID" value="MCS5489615.1"/>
    <property type="molecule type" value="Genomic_DNA"/>
</dbReference>
<dbReference type="Proteomes" id="UP001206788">
    <property type="component" value="Unassembled WGS sequence"/>
</dbReference>
<dbReference type="InterPro" id="IPR029052">
    <property type="entry name" value="Metallo-depent_PP-like"/>
</dbReference>
<gene>
    <name evidence="5" type="ORF">NY014_04200</name>
</gene>
<feature type="region of interest" description="Disordered" evidence="2">
    <location>
        <begin position="325"/>
        <end position="354"/>
    </location>
</feature>
<evidence type="ECO:0000256" key="3">
    <source>
        <dbReference type="SAM" id="SignalP"/>
    </source>
</evidence>
<evidence type="ECO:0000313" key="5">
    <source>
        <dbReference type="EMBL" id="MCS5489615.1"/>
    </source>
</evidence>
<feature type="chain" id="PRO_5047215193" evidence="3">
    <location>
        <begin position="19"/>
        <end position="1494"/>
    </location>
</feature>
<feature type="compositionally biased region" description="Basic and acidic residues" evidence="2">
    <location>
        <begin position="333"/>
        <end position="347"/>
    </location>
</feature>
<evidence type="ECO:0000259" key="4">
    <source>
        <dbReference type="Pfam" id="PF18962"/>
    </source>
</evidence>
<dbReference type="NCBIfam" id="TIGR04183">
    <property type="entry name" value="Por_Secre_tail"/>
    <property type="match status" value="1"/>
</dbReference>
<reference evidence="5 6" key="1">
    <citation type="submission" date="2022-08" db="EMBL/GenBank/DDBJ databases">
        <title>Algoriphagus sp. CAU 1643 isolated from mud.</title>
        <authorList>
            <person name="Kim W."/>
        </authorList>
    </citation>
    <scope>NUCLEOTIDE SEQUENCE [LARGE SCALE GENOMIC DNA]</scope>
    <source>
        <strain evidence="5 6">CAU 1643</strain>
    </source>
</reference>
<dbReference type="Pfam" id="PF18962">
    <property type="entry name" value="Por_Secre_tail"/>
    <property type="match status" value="1"/>
</dbReference>
<evidence type="ECO:0000313" key="6">
    <source>
        <dbReference type="Proteomes" id="UP001206788"/>
    </source>
</evidence>
<name>A0ABT2G300_9BACT</name>
<dbReference type="InterPro" id="IPR039331">
    <property type="entry name" value="PAPs-like"/>
</dbReference>
<dbReference type="PANTHER" id="PTHR22953:SF153">
    <property type="entry name" value="PURPLE ACID PHOSPHATASE"/>
    <property type="match status" value="1"/>
</dbReference>
<dbReference type="SUPFAM" id="SSF56300">
    <property type="entry name" value="Metallo-dependent phosphatases"/>
    <property type="match status" value="1"/>
</dbReference>
<keyword evidence="1 3" id="KW-0732">Signal</keyword>
<dbReference type="Gene3D" id="3.60.21.10">
    <property type="match status" value="1"/>
</dbReference>
<dbReference type="PANTHER" id="PTHR22953">
    <property type="entry name" value="ACID PHOSPHATASE RELATED"/>
    <property type="match status" value="1"/>
</dbReference>
<comment type="caution">
    <text evidence="5">The sequence shown here is derived from an EMBL/GenBank/DDBJ whole genome shotgun (WGS) entry which is preliminary data.</text>
</comment>
<protein>
    <submittedName>
        <fullName evidence="5">Metallophosphoesterase</fullName>
    </submittedName>
</protein>
<feature type="signal peptide" evidence="3">
    <location>
        <begin position="1"/>
        <end position="18"/>
    </location>
</feature>
<accession>A0ABT2G300</accession>
<evidence type="ECO:0000256" key="1">
    <source>
        <dbReference type="ARBA" id="ARBA00022729"/>
    </source>
</evidence>
<feature type="domain" description="Secretion system C-terminal sorting" evidence="4">
    <location>
        <begin position="1414"/>
        <end position="1490"/>
    </location>
</feature>